<accession>A0A1N6U883</accession>
<dbReference type="RefSeq" id="WP_156482267.1">
    <property type="nucleotide sequence ID" value="NZ_CP126088.1"/>
</dbReference>
<dbReference type="EMBL" id="JAEMWV010000007">
    <property type="protein sequence ID" value="MBN8252706.1"/>
    <property type="molecule type" value="Genomic_DNA"/>
</dbReference>
<comment type="caution">
    <text evidence="1">The sequence shown here is derived from an EMBL/GenBank/DDBJ whole genome shotgun (WGS) entry which is preliminary data.</text>
</comment>
<evidence type="ECO:0000313" key="2">
    <source>
        <dbReference type="Proteomes" id="UP000664578"/>
    </source>
</evidence>
<organism evidence="1 2">
    <name type="scientific">Priestia flexa</name>
    <dbReference type="NCBI Taxonomy" id="86664"/>
    <lineage>
        <taxon>Bacteria</taxon>
        <taxon>Bacillati</taxon>
        <taxon>Bacillota</taxon>
        <taxon>Bacilli</taxon>
        <taxon>Bacillales</taxon>
        <taxon>Bacillaceae</taxon>
        <taxon>Priestia</taxon>
    </lineage>
</organism>
<proteinExistence type="predicted"/>
<name>A0A1N6U883_9BACI</name>
<dbReference type="AlphaFoldDB" id="A0A1N6U883"/>
<dbReference type="Proteomes" id="UP000664578">
    <property type="component" value="Unassembled WGS sequence"/>
</dbReference>
<evidence type="ECO:0000313" key="1">
    <source>
        <dbReference type="EMBL" id="MBN8252706.1"/>
    </source>
</evidence>
<reference evidence="1" key="1">
    <citation type="submission" date="2020-12" db="EMBL/GenBank/DDBJ databases">
        <title>PHA producing bacteria isolated from mangrove.</title>
        <authorList>
            <person name="Zheng W."/>
            <person name="Yu S."/>
            <person name="Huang Y."/>
        </authorList>
    </citation>
    <scope>NUCLEOTIDE SEQUENCE</scope>
    <source>
        <strain evidence="1">GN22-4</strain>
    </source>
</reference>
<protein>
    <submittedName>
        <fullName evidence="1">Uncharacterized protein</fullName>
    </submittedName>
</protein>
<sequence>MNSIDMIIKALKKQNIRVEKVRVNKDDRAEWSLSQALEKPNIVIKQN</sequence>
<gene>
    <name evidence="1" type="ORF">JF537_14090</name>
</gene>